<evidence type="ECO:0000256" key="8">
    <source>
        <dbReference type="PIRSR" id="PIRSR038120-1"/>
    </source>
</evidence>
<protein>
    <recommendedName>
        <fullName evidence="7 11">Ubiquitin carboxyl-terminal hydrolase</fullName>
        <ecNumber evidence="7 11">3.4.19.12</ecNumber>
    </recommendedName>
</protein>
<name>A0A1X0NIK0_9TRYP</name>
<gene>
    <name evidence="13" type="ORF">TM35_000431520</name>
</gene>
<evidence type="ECO:0000256" key="11">
    <source>
        <dbReference type="RuleBase" id="RU361215"/>
    </source>
</evidence>
<evidence type="ECO:0000259" key="12">
    <source>
        <dbReference type="PROSITE" id="PS52048"/>
    </source>
</evidence>
<dbReference type="Pfam" id="PF01088">
    <property type="entry name" value="Peptidase_C12"/>
    <property type="match status" value="1"/>
</dbReference>
<keyword evidence="14" id="KW-1185">Reference proteome</keyword>
<keyword evidence="4 7" id="KW-0833">Ubl conjugation pathway</keyword>
<dbReference type="GO" id="GO:0004843">
    <property type="term" value="F:cysteine-type deubiquitinase activity"/>
    <property type="evidence" value="ECO:0007669"/>
    <property type="project" value="UniProtKB-UniRule"/>
</dbReference>
<dbReference type="Pfam" id="PF18031">
    <property type="entry name" value="UCH_C"/>
    <property type="match status" value="1"/>
</dbReference>
<keyword evidence="6 7" id="KW-0788">Thiol protease</keyword>
<sequence>MPRWCLIESDPAVFTELVERFGTRGVAVEELIALEPDALRGHTAVYGLILLFRWAPQMKSQQEQESQSQQQTSDGAVVPDAPVYFAQQTVNNACATLALINTLLNYSDRIDLGDTLSNFLSFTREMNPYLRGTQVGHCEVLRDAHNSFAPACIFELDAEKPDASDVYHFVSFIYKNGAIWELDGLQEGPILAGDATDENYKEKLIEVVQKRIIDKSAADQSRTGRGISFSLMAVVDDRLLQLEKEIKEAKEREAPTMYLEEQLEQLRAQREKGRVENQRRRHNYVGMIVELLRALAEKGKLKDIIDEVVSKKQAAANSN</sequence>
<evidence type="ECO:0000256" key="5">
    <source>
        <dbReference type="ARBA" id="ARBA00022801"/>
    </source>
</evidence>
<feature type="site" description="Important for enzyme activity" evidence="9 10">
    <location>
        <position position="183"/>
    </location>
</feature>
<evidence type="ECO:0000256" key="4">
    <source>
        <dbReference type="ARBA" id="ARBA00022786"/>
    </source>
</evidence>
<keyword evidence="3 7" id="KW-0645">Protease</keyword>
<reference evidence="13 14" key="1">
    <citation type="submission" date="2017-03" db="EMBL/GenBank/DDBJ databases">
        <title>An alternative strategy for trypanosome survival in the mammalian bloodstream revealed through genome and transcriptome analysis of the ubiquitous bovine parasite Trypanosoma (Megatrypanum) theileri.</title>
        <authorList>
            <person name="Kelly S."/>
            <person name="Ivens A."/>
            <person name="Mott A."/>
            <person name="O'Neill E."/>
            <person name="Emms D."/>
            <person name="Macleod O."/>
            <person name="Voorheis P."/>
            <person name="Matthews J."/>
            <person name="Matthews K."/>
            <person name="Carrington M."/>
        </authorList>
    </citation>
    <scope>NUCLEOTIDE SEQUENCE [LARGE SCALE GENOMIC DNA]</scope>
    <source>
        <strain evidence="13">Edinburgh</strain>
    </source>
</reference>
<accession>A0A1X0NIK0</accession>
<comment type="similarity">
    <text evidence="2 7 10 11">Belongs to the peptidase C12 family.</text>
</comment>
<dbReference type="AlphaFoldDB" id="A0A1X0NIK0"/>
<dbReference type="InterPro" id="IPR001578">
    <property type="entry name" value="Peptidase_C12_UCH"/>
</dbReference>
<comment type="catalytic activity">
    <reaction evidence="1 7 10 11">
        <text>Thiol-dependent hydrolysis of ester, thioester, amide, peptide and isopeptide bonds formed by the C-terminal Gly of ubiquitin (a 76-residue protein attached to proteins as an intracellular targeting signal).</text>
        <dbReference type="EC" id="3.4.19.12"/>
    </reaction>
</comment>
<dbReference type="InterPro" id="IPR038765">
    <property type="entry name" value="Papain-like_cys_pep_sf"/>
</dbReference>
<feature type="active site" description="Proton donor" evidence="8 10">
    <location>
        <position position="168"/>
    </location>
</feature>
<comment type="caution">
    <text evidence="13">The sequence shown here is derived from an EMBL/GenBank/DDBJ whole genome shotgun (WGS) entry which is preliminary data.</text>
</comment>
<dbReference type="Gene3D" id="3.40.532.10">
    <property type="entry name" value="Peptidase C12, ubiquitin carboxyl-terminal hydrolase"/>
    <property type="match status" value="1"/>
</dbReference>
<dbReference type="GO" id="GO:0005737">
    <property type="term" value="C:cytoplasm"/>
    <property type="evidence" value="ECO:0007669"/>
    <property type="project" value="TreeGrafter"/>
</dbReference>
<dbReference type="PANTHER" id="PTHR10589">
    <property type="entry name" value="UBIQUITIN CARBOXYL-TERMINAL HYDROLASE"/>
    <property type="match status" value="1"/>
</dbReference>
<dbReference type="PROSITE" id="PS52048">
    <property type="entry name" value="UCH_DOMAIN"/>
    <property type="match status" value="1"/>
</dbReference>
<dbReference type="RefSeq" id="XP_028878650.1">
    <property type="nucleotide sequence ID" value="XM_029030051.1"/>
</dbReference>
<dbReference type="EMBL" id="NBCO01000043">
    <property type="protein sequence ID" value="ORC84584.1"/>
    <property type="molecule type" value="Genomic_DNA"/>
</dbReference>
<feature type="site" description="Transition state stabilizer" evidence="10">
    <location>
        <position position="88"/>
    </location>
</feature>
<dbReference type="PRINTS" id="PR00707">
    <property type="entry name" value="UBCTHYDRLASE"/>
</dbReference>
<feature type="domain" description="UCH catalytic" evidence="12">
    <location>
        <begin position="3"/>
        <end position="236"/>
    </location>
</feature>
<evidence type="ECO:0000256" key="10">
    <source>
        <dbReference type="PROSITE-ProRule" id="PRU01393"/>
    </source>
</evidence>
<dbReference type="GO" id="GO:0016579">
    <property type="term" value="P:protein deubiquitination"/>
    <property type="evidence" value="ECO:0007669"/>
    <property type="project" value="InterPro"/>
</dbReference>
<dbReference type="Proteomes" id="UP000192257">
    <property type="component" value="Unassembled WGS sequence"/>
</dbReference>
<dbReference type="InterPro" id="IPR041507">
    <property type="entry name" value="UCH_C"/>
</dbReference>
<evidence type="ECO:0000256" key="9">
    <source>
        <dbReference type="PIRSR" id="PIRSR038120-2"/>
    </source>
</evidence>
<feature type="active site" description="Nucleophile" evidence="8 10">
    <location>
        <position position="94"/>
    </location>
</feature>
<proteinExistence type="inferred from homology"/>
<organism evidence="13 14">
    <name type="scientific">Trypanosoma theileri</name>
    <dbReference type="NCBI Taxonomy" id="67003"/>
    <lineage>
        <taxon>Eukaryota</taxon>
        <taxon>Discoba</taxon>
        <taxon>Euglenozoa</taxon>
        <taxon>Kinetoplastea</taxon>
        <taxon>Metakinetoplastina</taxon>
        <taxon>Trypanosomatida</taxon>
        <taxon>Trypanosomatidae</taxon>
        <taxon>Trypanosoma</taxon>
    </lineage>
</organism>
<evidence type="ECO:0000256" key="3">
    <source>
        <dbReference type="ARBA" id="ARBA00022670"/>
    </source>
</evidence>
<evidence type="ECO:0000256" key="1">
    <source>
        <dbReference type="ARBA" id="ARBA00000707"/>
    </source>
</evidence>
<dbReference type="OrthoDB" id="1924260at2759"/>
<dbReference type="VEuPathDB" id="TriTrypDB:TM35_000431520"/>
<dbReference type="PIRSF" id="PIRSF038120">
    <property type="entry name" value="Ubiquitinyl_hydrolase_UCH37"/>
    <property type="match status" value="1"/>
</dbReference>
<evidence type="ECO:0000313" key="13">
    <source>
        <dbReference type="EMBL" id="ORC84584.1"/>
    </source>
</evidence>
<evidence type="ECO:0000256" key="6">
    <source>
        <dbReference type="ARBA" id="ARBA00022807"/>
    </source>
</evidence>
<evidence type="ECO:0000256" key="7">
    <source>
        <dbReference type="PIRNR" id="PIRNR038120"/>
    </source>
</evidence>
<evidence type="ECO:0000256" key="2">
    <source>
        <dbReference type="ARBA" id="ARBA00009326"/>
    </source>
</evidence>
<dbReference type="GO" id="GO:0006511">
    <property type="term" value="P:ubiquitin-dependent protein catabolic process"/>
    <property type="evidence" value="ECO:0007669"/>
    <property type="project" value="UniProtKB-UniRule"/>
</dbReference>
<dbReference type="GeneID" id="39989831"/>
<dbReference type="SUPFAM" id="SSF54001">
    <property type="entry name" value="Cysteine proteinases"/>
    <property type="match status" value="1"/>
</dbReference>
<evidence type="ECO:0000313" key="14">
    <source>
        <dbReference type="Proteomes" id="UP000192257"/>
    </source>
</evidence>
<keyword evidence="5 7" id="KW-0378">Hydrolase</keyword>
<dbReference type="STRING" id="67003.A0A1X0NIK0"/>
<dbReference type="InterPro" id="IPR017390">
    <property type="entry name" value="Ubiquitinyl_hydrolase_UCH37"/>
</dbReference>
<dbReference type="EC" id="3.4.19.12" evidence="7 11"/>
<dbReference type="PROSITE" id="PS52049">
    <property type="entry name" value="ULD"/>
    <property type="match status" value="1"/>
</dbReference>
<dbReference type="PANTHER" id="PTHR10589:SF16">
    <property type="entry name" value="UBIQUITIN CARBOXYL-TERMINAL HYDROLASE ISOZYME L5"/>
    <property type="match status" value="1"/>
</dbReference>
<dbReference type="InterPro" id="IPR036959">
    <property type="entry name" value="Peptidase_C12_UCH_sf"/>
</dbReference>